<proteinExistence type="predicted"/>
<feature type="transmembrane region" description="Helical" evidence="6">
    <location>
        <begin position="107"/>
        <end position="127"/>
    </location>
</feature>
<reference evidence="8" key="1">
    <citation type="submission" date="2022-09" db="EMBL/GenBank/DDBJ databases">
        <title>Fusarium specimens isolated from Avocado Roots.</title>
        <authorList>
            <person name="Stajich J."/>
            <person name="Roper C."/>
            <person name="Heimlech-Rivalta G."/>
        </authorList>
    </citation>
    <scope>NUCLEOTIDE SEQUENCE</scope>
    <source>
        <strain evidence="8">CF00095</strain>
    </source>
</reference>
<dbReference type="InterPro" id="IPR036259">
    <property type="entry name" value="MFS_trans_sf"/>
</dbReference>
<accession>A0ABQ8RAD7</accession>
<feature type="transmembrane region" description="Helical" evidence="6">
    <location>
        <begin position="48"/>
        <end position="73"/>
    </location>
</feature>
<gene>
    <name evidence="8" type="ORF">NW768_007216</name>
</gene>
<evidence type="ECO:0000313" key="9">
    <source>
        <dbReference type="Proteomes" id="UP001152024"/>
    </source>
</evidence>
<dbReference type="EMBL" id="JAOQBH010000010">
    <property type="protein sequence ID" value="KAJ4130233.1"/>
    <property type="molecule type" value="Genomic_DNA"/>
</dbReference>
<comment type="subcellular location">
    <subcellularLocation>
        <location evidence="1">Membrane</location>
        <topology evidence="1">Multi-pass membrane protein</topology>
    </subcellularLocation>
</comment>
<name>A0ABQ8RAD7_FUSEQ</name>
<keyword evidence="9" id="KW-1185">Reference proteome</keyword>
<dbReference type="Proteomes" id="UP001152024">
    <property type="component" value="Unassembled WGS sequence"/>
</dbReference>
<dbReference type="SUPFAM" id="SSF103473">
    <property type="entry name" value="MFS general substrate transporter"/>
    <property type="match status" value="1"/>
</dbReference>
<dbReference type="InterPro" id="IPR051788">
    <property type="entry name" value="MFS_Transporter"/>
</dbReference>
<feature type="transmembrane region" description="Helical" evidence="6">
    <location>
        <begin position="264"/>
        <end position="285"/>
    </location>
</feature>
<dbReference type="PANTHER" id="PTHR23514">
    <property type="entry name" value="BYPASS OF STOP CODON PROTEIN 6"/>
    <property type="match status" value="1"/>
</dbReference>
<keyword evidence="3 6" id="KW-1133">Transmembrane helix</keyword>
<evidence type="ECO:0000313" key="8">
    <source>
        <dbReference type="EMBL" id="KAJ4130233.1"/>
    </source>
</evidence>
<dbReference type="InterPro" id="IPR011701">
    <property type="entry name" value="MFS"/>
</dbReference>
<feature type="transmembrane region" description="Helical" evidence="6">
    <location>
        <begin position="133"/>
        <end position="150"/>
    </location>
</feature>
<dbReference type="Gene3D" id="1.20.1250.20">
    <property type="entry name" value="MFS general substrate transporter like domains"/>
    <property type="match status" value="1"/>
</dbReference>
<evidence type="ECO:0000256" key="4">
    <source>
        <dbReference type="ARBA" id="ARBA00023136"/>
    </source>
</evidence>
<evidence type="ECO:0000256" key="5">
    <source>
        <dbReference type="ARBA" id="ARBA00023180"/>
    </source>
</evidence>
<evidence type="ECO:0000256" key="2">
    <source>
        <dbReference type="ARBA" id="ARBA00022692"/>
    </source>
</evidence>
<evidence type="ECO:0000256" key="6">
    <source>
        <dbReference type="SAM" id="Phobius"/>
    </source>
</evidence>
<protein>
    <recommendedName>
        <fullName evidence="7">Major facilitator superfamily (MFS) profile domain-containing protein</fullName>
    </recommendedName>
</protein>
<evidence type="ECO:0000256" key="3">
    <source>
        <dbReference type="ARBA" id="ARBA00022989"/>
    </source>
</evidence>
<sequence>MATVTQTDTAASELFEIRHITDATCNSLNDDEPPPSSNKPDKAELLKIFSAGFSFFVAGVNDGSIGALVPHIIRDYNVTTAIVSSVYGANFMGWFFSAFSNTHLCQFFDLGSMLALGAVLQVIAHVLRCWKPPFALFAVTFWLASLGQAYQDTHGNTFVAGKKGSHRWLAFIHAMYMAGCLVGPFVATGVASAGNTPRWYLFYTFPLGIGVLNVAFVIYAFWDTLKLKRKQKPTERTLEADQFPVSRNDDAFALIKETLKTKNMWLISLFFFFFLGATLTASGWVVEYLVDVRNGDINQMGFVPAGFNGGSLLGRLFLAEPTHRFGVRRMIFGFTIISIALQLLFWLVPNIIAASIAISFLGFFMGPYFATGINVGSKLFNPRIQSTGLAFIFVFAQLGGCIFPIITGLVAASAGVGILQPVLCALLVATAISWLFVPMPKDTDNPTLHQE</sequence>
<keyword evidence="2 6" id="KW-0812">Transmembrane</keyword>
<feature type="transmembrane region" description="Helical" evidence="6">
    <location>
        <begin position="418"/>
        <end position="437"/>
    </location>
</feature>
<feature type="transmembrane region" description="Helical" evidence="6">
    <location>
        <begin position="297"/>
        <end position="318"/>
    </location>
</feature>
<feature type="domain" description="Major facilitator superfamily (MFS) profile" evidence="7">
    <location>
        <begin position="47"/>
        <end position="441"/>
    </location>
</feature>
<feature type="transmembrane region" description="Helical" evidence="6">
    <location>
        <begin position="354"/>
        <end position="376"/>
    </location>
</feature>
<dbReference type="InterPro" id="IPR020846">
    <property type="entry name" value="MFS_dom"/>
</dbReference>
<feature type="transmembrane region" description="Helical" evidence="6">
    <location>
        <begin position="330"/>
        <end position="348"/>
    </location>
</feature>
<feature type="transmembrane region" description="Helical" evidence="6">
    <location>
        <begin position="388"/>
        <end position="412"/>
    </location>
</feature>
<evidence type="ECO:0000259" key="7">
    <source>
        <dbReference type="PROSITE" id="PS50850"/>
    </source>
</evidence>
<feature type="transmembrane region" description="Helical" evidence="6">
    <location>
        <begin position="200"/>
        <end position="222"/>
    </location>
</feature>
<keyword evidence="5" id="KW-0325">Glycoprotein</keyword>
<feature type="transmembrane region" description="Helical" evidence="6">
    <location>
        <begin position="171"/>
        <end position="194"/>
    </location>
</feature>
<organism evidence="8 9">
    <name type="scientific">Fusarium equiseti</name>
    <name type="common">Fusarium scirpi</name>
    <dbReference type="NCBI Taxonomy" id="61235"/>
    <lineage>
        <taxon>Eukaryota</taxon>
        <taxon>Fungi</taxon>
        <taxon>Dikarya</taxon>
        <taxon>Ascomycota</taxon>
        <taxon>Pezizomycotina</taxon>
        <taxon>Sordariomycetes</taxon>
        <taxon>Hypocreomycetidae</taxon>
        <taxon>Hypocreales</taxon>
        <taxon>Nectriaceae</taxon>
        <taxon>Fusarium</taxon>
        <taxon>Fusarium incarnatum-equiseti species complex</taxon>
    </lineage>
</organism>
<dbReference type="Pfam" id="PF07690">
    <property type="entry name" value="MFS_1"/>
    <property type="match status" value="1"/>
</dbReference>
<feature type="transmembrane region" description="Helical" evidence="6">
    <location>
        <begin position="79"/>
        <end position="100"/>
    </location>
</feature>
<keyword evidence="4 6" id="KW-0472">Membrane</keyword>
<comment type="caution">
    <text evidence="8">The sequence shown here is derived from an EMBL/GenBank/DDBJ whole genome shotgun (WGS) entry which is preliminary data.</text>
</comment>
<dbReference type="PROSITE" id="PS50850">
    <property type="entry name" value="MFS"/>
    <property type="match status" value="1"/>
</dbReference>
<dbReference type="PANTHER" id="PTHR23514:SF16">
    <property type="entry name" value="TRANSPORTER, PUTATIVE (AFU_ORTHOLOGUE AFUA_2G17270)-RELATED"/>
    <property type="match status" value="1"/>
</dbReference>
<evidence type="ECO:0000256" key="1">
    <source>
        <dbReference type="ARBA" id="ARBA00004141"/>
    </source>
</evidence>